<feature type="domain" description="FIST C-domain" evidence="2">
    <location>
        <begin position="301"/>
        <end position="431"/>
    </location>
</feature>
<dbReference type="InterPro" id="IPR019494">
    <property type="entry name" value="FIST_C"/>
</dbReference>
<organism evidence="3 4">
    <name type="scientific">Clostridium ljungdahlii</name>
    <dbReference type="NCBI Taxonomy" id="1538"/>
    <lineage>
        <taxon>Bacteria</taxon>
        <taxon>Bacillati</taxon>
        <taxon>Bacillota</taxon>
        <taxon>Clostridia</taxon>
        <taxon>Eubacteriales</taxon>
        <taxon>Clostridiaceae</taxon>
        <taxon>Clostridium</taxon>
    </lineage>
</organism>
<dbReference type="EMBL" id="LITT01000011">
    <property type="protein sequence ID" value="OAA90508.1"/>
    <property type="molecule type" value="Genomic_DNA"/>
</dbReference>
<accession>A0A166QYV8</accession>
<evidence type="ECO:0000313" key="3">
    <source>
        <dbReference type="EMBL" id="OAA90508.1"/>
    </source>
</evidence>
<protein>
    <submittedName>
        <fullName evidence="3">FIST N domain protein</fullName>
    </submittedName>
</protein>
<dbReference type="PATRIC" id="fig|1538.10.peg.319"/>
<dbReference type="Pfam" id="PF08495">
    <property type="entry name" value="FIST"/>
    <property type="match status" value="1"/>
</dbReference>
<dbReference type="Proteomes" id="UP000077407">
    <property type="component" value="Unassembled WGS sequence"/>
</dbReference>
<dbReference type="SMART" id="SM00897">
    <property type="entry name" value="FIST"/>
    <property type="match status" value="1"/>
</dbReference>
<gene>
    <name evidence="3" type="ORF">WY13_01412</name>
</gene>
<evidence type="ECO:0000313" key="4">
    <source>
        <dbReference type="Proteomes" id="UP000077407"/>
    </source>
</evidence>
<comment type="caution">
    <text evidence="3">The sequence shown here is derived from an EMBL/GenBank/DDBJ whole genome shotgun (WGS) entry which is preliminary data.</text>
</comment>
<dbReference type="InterPro" id="IPR013702">
    <property type="entry name" value="FIST_domain_N"/>
</dbReference>
<dbReference type="RefSeq" id="WP_063554948.1">
    <property type="nucleotide sequence ID" value="NZ_LITT01000011.1"/>
</dbReference>
<dbReference type="PANTHER" id="PTHR40252:SF2">
    <property type="entry name" value="BLR0328 PROTEIN"/>
    <property type="match status" value="1"/>
</dbReference>
<feature type="domain" description="FIST" evidence="1">
    <location>
        <begin position="99"/>
        <end position="300"/>
    </location>
</feature>
<dbReference type="SMART" id="SM01204">
    <property type="entry name" value="FIST_C"/>
    <property type="match status" value="1"/>
</dbReference>
<dbReference type="OrthoDB" id="9770293at2"/>
<evidence type="ECO:0000259" key="2">
    <source>
        <dbReference type="SMART" id="SM01204"/>
    </source>
</evidence>
<dbReference type="Pfam" id="PF10442">
    <property type="entry name" value="FIST_C"/>
    <property type="match status" value="1"/>
</dbReference>
<sequence length="448" mass="50150">MAGKIKEIIDNVIKHRSKGNPAIAEMTKTKFILKGINPNKFDSNSYDDPIIIEKLIKIVEQMDVKNSVYKGINIRSVFSTKSLEKEVVEDIKNKLAPCNAKLIIFFASSKFDQYKLSNLMKEAFKDCLVVGCSTSGEIVSGKLLKNSVVAMAFNSNIVSDAKVEVIEKMKQGLDVERAFTSLEEYFNESAYTMNTKKFVGIVLIDGVSKKEENIMDLIGNRTNVFFIGGSAGDDYNFKKTYVLANGKAYTDSAVIIMLKISDNAEFSIIKTESFKCLDTVLTANKVDESNREVIEFNNKPAIVAYSNAVGAHSIEDAQNYFTINPVGLVIGKNDVFVRSPQQVKGTSMLFYCNILEGTEVRLLQSTNIIEDTKRAIESKINEFGKIDGIINFNCVQRTRELKKKGLEEQYRDIFKDIPTIGFSCYGEEFIGHMNQTATMVVFKSKTNI</sequence>
<dbReference type="PANTHER" id="PTHR40252">
    <property type="entry name" value="BLR0328 PROTEIN"/>
    <property type="match status" value="1"/>
</dbReference>
<dbReference type="AlphaFoldDB" id="A0A166QYV8"/>
<proteinExistence type="predicted"/>
<name>A0A166QYV8_9CLOT</name>
<reference evidence="3 4" key="1">
    <citation type="journal article" date="2015" name="Biotechnol. Bioeng.">
        <title>Genome sequence and phenotypic characterization of Caulobacter segnis.</title>
        <authorList>
            <person name="Patel S."/>
            <person name="Fletcher B."/>
            <person name="Scott D.C."/>
            <person name="Ely B."/>
        </authorList>
    </citation>
    <scope>NUCLEOTIDE SEQUENCE [LARGE SCALE GENOMIC DNA]</scope>
    <source>
        <strain evidence="3 4">ERI-2</strain>
    </source>
</reference>
<evidence type="ECO:0000259" key="1">
    <source>
        <dbReference type="SMART" id="SM00897"/>
    </source>
</evidence>